<feature type="signal peptide" evidence="6">
    <location>
        <begin position="1"/>
        <end position="20"/>
    </location>
</feature>
<organism evidence="7 8">
    <name type="scientific">Hibiscus syriacus</name>
    <name type="common">Rose of Sharon</name>
    <dbReference type="NCBI Taxonomy" id="106335"/>
    <lineage>
        <taxon>Eukaryota</taxon>
        <taxon>Viridiplantae</taxon>
        <taxon>Streptophyta</taxon>
        <taxon>Embryophyta</taxon>
        <taxon>Tracheophyta</taxon>
        <taxon>Spermatophyta</taxon>
        <taxon>Magnoliopsida</taxon>
        <taxon>eudicotyledons</taxon>
        <taxon>Gunneridae</taxon>
        <taxon>Pentapetalae</taxon>
        <taxon>rosids</taxon>
        <taxon>malvids</taxon>
        <taxon>Malvales</taxon>
        <taxon>Malvaceae</taxon>
        <taxon>Malvoideae</taxon>
        <taxon>Hibiscus</taxon>
    </lineage>
</organism>
<dbReference type="EC" id="2.7.7.6" evidence="1"/>
<evidence type="ECO:0000256" key="5">
    <source>
        <dbReference type="ARBA" id="ARBA00023163"/>
    </source>
</evidence>
<accession>A0A6A3C703</accession>
<evidence type="ECO:0000256" key="1">
    <source>
        <dbReference type="ARBA" id="ARBA00012418"/>
    </source>
</evidence>
<keyword evidence="4" id="KW-0548">Nucleotidyltransferase</keyword>
<evidence type="ECO:0000256" key="2">
    <source>
        <dbReference type="ARBA" id="ARBA00022478"/>
    </source>
</evidence>
<protein>
    <recommendedName>
        <fullName evidence="1">DNA-directed RNA polymerase</fullName>
        <ecNumber evidence="1">2.7.7.6</ecNumber>
    </recommendedName>
</protein>
<dbReference type="GO" id="GO:0006351">
    <property type="term" value="P:DNA-templated transcription"/>
    <property type="evidence" value="ECO:0007669"/>
    <property type="project" value="InterPro"/>
</dbReference>
<dbReference type="Proteomes" id="UP000436088">
    <property type="component" value="Unassembled WGS sequence"/>
</dbReference>
<keyword evidence="8" id="KW-1185">Reference proteome</keyword>
<dbReference type="AlphaFoldDB" id="A0A6A3C703"/>
<gene>
    <name evidence="7" type="ORF">F3Y22_tig00012104pilonHSYRG00051</name>
</gene>
<evidence type="ECO:0000313" key="7">
    <source>
        <dbReference type="EMBL" id="KAE8723651.1"/>
    </source>
</evidence>
<dbReference type="GO" id="GO:0003899">
    <property type="term" value="F:DNA-directed RNA polymerase activity"/>
    <property type="evidence" value="ECO:0007669"/>
    <property type="project" value="UniProtKB-EC"/>
</dbReference>
<keyword evidence="2" id="KW-0240">DNA-directed RNA polymerase</keyword>
<evidence type="ECO:0000256" key="3">
    <source>
        <dbReference type="ARBA" id="ARBA00022679"/>
    </source>
</evidence>
<dbReference type="PANTHER" id="PTHR19376:SF51">
    <property type="entry name" value="DNA-DIRECTED RNA POLYMERASE V SUBUNIT 1"/>
    <property type="match status" value="1"/>
</dbReference>
<evidence type="ECO:0000313" key="8">
    <source>
        <dbReference type="Proteomes" id="UP000436088"/>
    </source>
</evidence>
<feature type="chain" id="PRO_5025655857" description="DNA-directed RNA polymerase" evidence="6">
    <location>
        <begin position="21"/>
        <end position="169"/>
    </location>
</feature>
<proteinExistence type="predicted"/>
<reference evidence="7" key="1">
    <citation type="submission" date="2019-09" db="EMBL/GenBank/DDBJ databases">
        <title>Draft genome information of white flower Hibiscus syriacus.</title>
        <authorList>
            <person name="Kim Y.-M."/>
        </authorList>
    </citation>
    <scope>NUCLEOTIDE SEQUENCE [LARGE SCALE GENOMIC DNA]</scope>
    <source>
        <strain evidence="7">YM2019G1</strain>
    </source>
</reference>
<comment type="caution">
    <text evidence="7">The sequence shown here is derived from an EMBL/GenBank/DDBJ whole genome shotgun (WGS) entry which is preliminary data.</text>
</comment>
<keyword evidence="3" id="KW-0808">Transferase</keyword>
<name>A0A6A3C703_HIBSY</name>
<dbReference type="GO" id="GO:0000428">
    <property type="term" value="C:DNA-directed RNA polymerase complex"/>
    <property type="evidence" value="ECO:0007669"/>
    <property type="project" value="UniProtKB-KW"/>
</dbReference>
<keyword evidence="5" id="KW-0804">Transcription</keyword>
<evidence type="ECO:0000256" key="4">
    <source>
        <dbReference type="ARBA" id="ARBA00022695"/>
    </source>
</evidence>
<sequence length="169" mass="19392">MVSVTVTVILDLFCLARVKFYLFGNAERLWKYLRESLHRQDESFLGKGSSHKRDISCSICQFLRIVYQSQTFRMLRKVLKQVEIIKSSRSGTPNFDSHEVEANDLQSAVEQYLQVRGTVKASRNIEARYGVNKDASVSSTKAWLEKMRTLFIRKGSRFSSRSVITGDAI</sequence>
<dbReference type="InterPro" id="IPR045867">
    <property type="entry name" value="DNA-dir_RpoC_beta_prime"/>
</dbReference>
<dbReference type="PANTHER" id="PTHR19376">
    <property type="entry name" value="DNA-DIRECTED RNA POLYMERASE"/>
    <property type="match status" value="1"/>
</dbReference>
<dbReference type="EMBL" id="VEPZ02000514">
    <property type="protein sequence ID" value="KAE8723651.1"/>
    <property type="molecule type" value="Genomic_DNA"/>
</dbReference>
<keyword evidence="6" id="KW-0732">Signal</keyword>
<evidence type="ECO:0000256" key="6">
    <source>
        <dbReference type="SAM" id="SignalP"/>
    </source>
</evidence>